<dbReference type="EMBL" id="CP120863">
    <property type="protein sequence ID" value="WFE90480.1"/>
    <property type="molecule type" value="Genomic_DNA"/>
</dbReference>
<keyword evidence="2" id="KW-1185">Reference proteome</keyword>
<organism evidence="1 2">
    <name type="scientific">Roseibium porphyridii</name>
    <dbReference type="NCBI Taxonomy" id="2866279"/>
    <lineage>
        <taxon>Bacteria</taxon>
        <taxon>Pseudomonadati</taxon>
        <taxon>Pseudomonadota</taxon>
        <taxon>Alphaproteobacteria</taxon>
        <taxon>Hyphomicrobiales</taxon>
        <taxon>Stappiaceae</taxon>
        <taxon>Roseibium</taxon>
    </lineage>
</organism>
<name>A0ABY8F9D6_9HYPH</name>
<protein>
    <submittedName>
        <fullName evidence="1">Uncharacterized protein</fullName>
    </submittedName>
</protein>
<accession>A0ABY8F9D6</accession>
<evidence type="ECO:0000313" key="2">
    <source>
        <dbReference type="Proteomes" id="UP001209803"/>
    </source>
</evidence>
<evidence type="ECO:0000313" key="1">
    <source>
        <dbReference type="EMBL" id="WFE90480.1"/>
    </source>
</evidence>
<dbReference type="Proteomes" id="UP001209803">
    <property type="component" value="Chromosome"/>
</dbReference>
<proteinExistence type="predicted"/>
<gene>
    <name evidence="1" type="ORF">K1718_03760</name>
</gene>
<dbReference type="RefSeq" id="WP_265679694.1">
    <property type="nucleotide sequence ID" value="NZ_CP120863.1"/>
</dbReference>
<sequence length="518" mass="56549">MAKLLRLLSGAVPFLLIVSLGLPASAQNTYLNDKKTFDTAWTLLGEQIGGSDLLWLRLQPGSLSVIAATGQNGEEFNLWTVQRIKNDQGFVDSVQGPMHMADGPKFIVPPGRFSQAEVQISRLWEILGSAPDGLPTKVPGEVTSAVASLGPVLGQTQWAVKWNISIKSGREFGQVYVLADGRLDGADISHTERGRSMNLRTQSDWPFENAQGRFADIFGAGESVFKISVLTHGVEIDAVEPTDPAQVQAYRWNGGSFRRGAVAKPMSFYTLTGRSLPFAITASGLARLPQIVAAARAEAPAGWTHVDRVEATRPPPAGSERGVLWVIELQSAAGGREKAVVRVRPDASIHSVTLPESLRAFDSYMSLKGMSDAFVQFQTTLGKDIRFFEMTFRQDRASITLPDPEAPGNVVDYTLGSSGITRGFSRPRIMENDADLITFTQASQFHHQLVTHVPAMLVKAFKTENAEVFKIKLWNGAPFYKDAKGALFMQMYVGVPPQHNNSGHAVFRFDGEYVDGGR</sequence>
<reference evidence="1 2" key="1">
    <citation type="submission" date="2023-03" db="EMBL/GenBank/DDBJ databases">
        <title>Roseibium porphyridii sp. nov. and Roseibium rhodosorbium sp. nov. isolated from marine algae, Porphyridium cruentum and Rhodosorus marinus, respectively.</title>
        <authorList>
            <person name="Lee M.W."/>
            <person name="Choi B.J."/>
            <person name="Lee J.K."/>
            <person name="Choi D.G."/>
            <person name="Baek J.H."/>
            <person name="Bayburt H."/>
            <person name="Kim J.M."/>
            <person name="Han D.M."/>
            <person name="Kim K.H."/>
            <person name="Jeon C.O."/>
        </authorList>
    </citation>
    <scope>NUCLEOTIDE SEQUENCE [LARGE SCALE GENOMIC DNA]</scope>
    <source>
        <strain evidence="1 2">KMA01</strain>
    </source>
</reference>